<dbReference type="Gramene" id="Ma08_t25410.1">
    <property type="protein sequence ID" value="Ma08_p25410.1"/>
    <property type="gene ID" value="Ma08_g25410"/>
</dbReference>
<evidence type="ECO:0000313" key="2">
    <source>
        <dbReference type="EnsemblPlants" id="Ma08_p25410.1"/>
    </source>
</evidence>
<proteinExistence type="predicted"/>
<organism evidence="2 3">
    <name type="scientific">Musa acuminata subsp. malaccensis</name>
    <name type="common">Wild banana</name>
    <name type="synonym">Musa malaccensis</name>
    <dbReference type="NCBI Taxonomy" id="214687"/>
    <lineage>
        <taxon>Eukaryota</taxon>
        <taxon>Viridiplantae</taxon>
        <taxon>Streptophyta</taxon>
        <taxon>Embryophyta</taxon>
        <taxon>Tracheophyta</taxon>
        <taxon>Spermatophyta</taxon>
        <taxon>Magnoliopsida</taxon>
        <taxon>Liliopsida</taxon>
        <taxon>Zingiberales</taxon>
        <taxon>Musaceae</taxon>
        <taxon>Musa</taxon>
    </lineage>
</organism>
<sequence length="74" mass="8410">MCMTNETNGPYHKAGSAQIHVKFEYETSYTLKFIGRKEVILRPLYSLCLALNGLGIYLINYQINGSLFEMNAIC</sequence>
<dbReference type="AlphaFoldDB" id="A0A804KAL8"/>
<keyword evidence="3" id="KW-1185">Reference proteome</keyword>
<dbReference type="InParanoid" id="A0A804KAL8"/>
<keyword evidence="1" id="KW-0472">Membrane</keyword>
<dbReference type="EnsemblPlants" id="Ma08_t25410.1">
    <property type="protein sequence ID" value="Ma08_p25410.1"/>
    <property type="gene ID" value="Ma08_g25410"/>
</dbReference>
<reference evidence="2" key="1">
    <citation type="submission" date="2021-05" db="UniProtKB">
        <authorList>
            <consortium name="EnsemblPlants"/>
        </authorList>
    </citation>
    <scope>IDENTIFICATION</scope>
    <source>
        <strain evidence="2">subsp. malaccensis</strain>
    </source>
</reference>
<keyword evidence="1" id="KW-0812">Transmembrane</keyword>
<accession>A0A804KAL8</accession>
<feature type="transmembrane region" description="Helical" evidence="1">
    <location>
        <begin position="39"/>
        <end position="59"/>
    </location>
</feature>
<dbReference type="Proteomes" id="UP000012960">
    <property type="component" value="Unplaced"/>
</dbReference>
<protein>
    <submittedName>
        <fullName evidence="2">Uncharacterized protein</fullName>
    </submittedName>
</protein>
<name>A0A804KAL8_MUSAM</name>
<evidence type="ECO:0000313" key="3">
    <source>
        <dbReference type="Proteomes" id="UP000012960"/>
    </source>
</evidence>
<keyword evidence="1" id="KW-1133">Transmembrane helix</keyword>
<evidence type="ECO:0000256" key="1">
    <source>
        <dbReference type="SAM" id="Phobius"/>
    </source>
</evidence>